<accession>A0A2H9UQ52</accession>
<feature type="domain" description="KAP NTPase" evidence="1">
    <location>
        <begin position="11"/>
        <end position="76"/>
    </location>
</feature>
<evidence type="ECO:0000313" key="3">
    <source>
        <dbReference type="Proteomes" id="UP000242351"/>
    </source>
</evidence>
<protein>
    <submittedName>
        <fullName evidence="2">KAP family P-loop domain protein</fullName>
    </submittedName>
</protein>
<comment type="caution">
    <text evidence="2">The sequence shown here is derived from an EMBL/GenBank/DDBJ whole genome shotgun (WGS) entry which is preliminary data.</text>
</comment>
<evidence type="ECO:0000259" key="1">
    <source>
        <dbReference type="Pfam" id="PF07693"/>
    </source>
</evidence>
<dbReference type="InterPro" id="IPR027417">
    <property type="entry name" value="P-loop_NTPase"/>
</dbReference>
<dbReference type="Gene3D" id="3.40.50.300">
    <property type="entry name" value="P-loop containing nucleotide triphosphate hydrolases"/>
    <property type="match status" value="1"/>
</dbReference>
<reference evidence="2 3" key="1">
    <citation type="submission" date="2017-11" db="EMBL/GenBank/DDBJ databases">
        <authorList>
            <person name="Han C.G."/>
        </authorList>
    </citation>
    <scope>NUCLEOTIDE SEQUENCE [LARGE SCALE GENOMIC DNA]</scope>
    <source>
        <strain evidence="2 3">ANC 5347</strain>
    </source>
</reference>
<organism evidence="2 3">
    <name type="scientific">Acinetobacter pseudolwoffii</name>
    <dbReference type="NCBI Taxonomy" id="2053287"/>
    <lineage>
        <taxon>Bacteria</taxon>
        <taxon>Pseudomonadati</taxon>
        <taxon>Pseudomonadota</taxon>
        <taxon>Gammaproteobacteria</taxon>
        <taxon>Moraxellales</taxon>
        <taxon>Moraxellaceae</taxon>
        <taxon>Acinetobacter</taxon>
    </lineage>
</organism>
<dbReference type="Pfam" id="PF07693">
    <property type="entry name" value="KAP_NTPase"/>
    <property type="match status" value="1"/>
</dbReference>
<proteinExistence type="predicted"/>
<name>A0A2H9UQ52_9GAMM</name>
<evidence type="ECO:0000313" key="2">
    <source>
        <dbReference type="EMBL" id="PJI33829.1"/>
    </source>
</evidence>
<dbReference type="AlphaFoldDB" id="A0A2H9UQ52"/>
<reference evidence="2 3" key="2">
    <citation type="submission" date="2017-12" db="EMBL/GenBank/DDBJ databases">
        <title>Revising the taxonomy of the Acinetobacter lwoffii group: the description of Acinetobacter pseudolwoffii sp. nov. and emended description of Acinetobacter lwoffii.</title>
        <authorList>
            <person name="Nemec A."/>
        </authorList>
    </citation>
    <scope>NUCLEOTIDE SEQUENCE [LARGE SCALE GENOMIC DNA]</scope>
    <source>
        <strain evidence="2 3">ANC 5347</strain>
    </source>
</reference>
<dbReference type="EMBL" id="PGOZ01000001">
    <property type="protein sequence ID" value="PJI33829.1"/>
    <property type="molecule type" value="Genomic_DNA"/>
</dbReference>
<dbReference type="InterPro" id="IPR011646">
    <property type="entry name" value="KAP_P-loop"/>
</dbReference>
<gene>
    <name evidence="2" type="ORF">CU320_00365</name>
</gene>
<dbReference type="SUPFAM" id="SSF52540">
    <property type="entry name" value="P-loop containing nucleoside triphosphate hydrolases"/>
    <property type="match status" value="1"/>
</dbReference>
<dbReference type="Proteomes" id="UP000242351">
    <property type="component" value="Unassembled WGS sequence"/>
</dbReference>
<sequence length="568" mass="67052">MLIKMKPEERLEQIFRESDNKGMAIAITGSWGVGKTFFWNKFRKNYQLKKKYVYVSLFGLESLSDLKTHIYSHIENNSSTIEIPRWIRGLPSIFKDTKISQFGISSSAKIFDSLMFNQVKDAIICFDDFERMSNKLDIKDVMGLANQLKLERNCQVVLILDESKTENENKKKYAEYKEKLVDAEIKITTVEPLLRENTQDIDVPLIDLMVEFAEKLEIHNFRFFQKVIKLYGKFIEQLPREVAYSTKEIILIRILQGNFIEDFGKKNDLTWEDFSTDNAVDLMEINENSKQDNEKLVILKKLQNLSYLFIFDHDRWLIEFRKWFDQKGAPDFQELNALANSDLISEKSNLIRKDLGRLMDQWRNLQVDPSYCEELYKKSKESLSFNSLENLYFHCFLLKKFGRNDLSKKLKREILNFLIQELPKNYEKIWDEATTLGYKKDNLFHWYIKHWKERNPWIGLPSLLDILKVYIVDRGVKSKAKLVLQAASPRDWEDFIFTHSTDDLELRLLTKGDLMTRILKQNIDSTLTPIIKKNIESILINRLNASTDQANKKNIEFVIENFKKEGLL</sequence>